<protein>
    <submittedName>
        <fullName evidence="1">Uncharacterized protein</fullName>
    </submittedName>
</protein>
<name>A0A9P5NAA3_GYMJU</name>
<organism evidence="1 2">
    <name type="scientific">Gymnopilus junonius</name>
    <name type="common">Spectacular rustgill mushroom</name>
    <name type="synonym">Gymnopilus spectabilis subsp. junonius</name>
    <dbReference type="NCBI Taxonomy" id="109634"/>
    <lineage>
        <taxon>Eukaryota</taxon>
        <taxon>Fungi</taxon>
        <taxon>Dikarya</taxon>
        <taxon>Basidiomycota</taxon>
        <taxon>Agaricomycotina</taxon>
        <taxon>Agaricomycetes</taxon>
        <taxon>Agaricomycetidae</taxon>
        <taxon>Agaricales</taxon>
        <taxon>Agaricineae</taxon>
        <taxon>Hymenogastraceae</taxon>
        <taxon>Gymnopilus</taxon>
    </lineage>
</organism>
<accession>A0A9P5NAA3</accession>
<comment type="caution">
    <text evidence="1">The sequence shown here is derived from an EMBL/GenBank/DDBJ whole genome shotgun (WGS) entry which is preliminary data.</text>
</comment>
<evidence type="ECO:0000313" key="2">
    <source>
        <dbReference type="Proteomes" id="UP000724874"/>
    </source>
</evidence>
<sequence>MTSTSVNATEAYYLQLDSPSFCRIVELMLLFDSDSISTITVFASNSHMSIRPGDIFVTLFLRSDLTSFHWALTICSGQSGNDGRGKDDEGGGRNKWLKMHAKNTHGGVWRYECLELEGNEDGVLEDASVLIQIGNLATTELATTISQMDTLFREIPHRTDRIDGGRKTKYDCIIWLRMAVRKLMEVGILNLNLSSPMNDSGPDSGGKGVGVVKLEEECRMYGEGFLRIQKGKKKEEDRIMLVKSRFLTYAVR</sequence>
<proteinExistence type="predicted"/>
<dbReference type="Proteomes" id="UP000724874">
    <property type="component" value="Unassembled WGS sequence"/>
</dbReference>
<evidence type="ECO:0000313" key="1">
    <source>
        <dbReference type="EMBL" id="KAF8878022.1"/>
    </source>
</evidence>
<gene>
    <name evidence="1" type="ORF">CPB84DRAFT_352795</name>
</gene>
<keyword evidence="2" id="KW-1185">Reference proteome</keyword>
<dbReference type="EMBL" id="JADNYJ010000163">
    <property type="protein sequence ID" value="KAF8878022.1"/>
    <property type="molecule type" value="Genomic_DNA"/>
</dbReference>
<dbReference type="OrthoDB" id="3016366at2759"/>
<reference evidence="1" key="1">
    <citation type="submission" date="2020-11" db="EMBL/GenBank/DDBJ databases">
        <authorList>
            <consortium name="DOE Joint Genome Institute"/>
            <person name="Ahrendt S."/>
            <person name="Riley R."/>
            <person name="Andreopoulos W."/>
            <person name="LaButti K."/>
            <person name="Pangilinan J."/>
            <person name="Ruiz-duenas F.J."/>
            <person name="Barrasa J.M."/>
            <person name="Sanchez-Garcia M."/>
            <person name="Camarero S."/>
            <person name="Miyauchi S."/>
            <person name="Serrano A."/>
            <person name="Linde D."/>
            <person name="Babiker R."/>
            <person name="Drula E."/>
            <person name="Ayuso-Fernandez I."/>
            <person name="Pacheco R."/>
            <person name="Padilla G."/>
            <person name="Ferreira P."/>
            <person name="Barriuso J."/>
            <person name="Kellner H."/>
            <person name="Castanera R."/>
            <person name="Alfaro M."/>
            <person name="Ramirez L."/>
            <person name="Pisabarro A.G."/>
            <person name="Kuo A."/>
            <person name="Tritt A."/>
            <person name="Lipzen A."/>
            <person name="He G."/>
            <person name="Yan M."/>
            <person name="Ng V."/>
            <person name="Cullen D."/>
            <person name="Martin F."/>
            <person name="Rosso M.-N."/>
            <person name="Henrissat B."/>
            <person name="Hibbett D."/>
            <person name="Martinez A.T."/>
            <person name="Grigoriev I.V."/>
        </authorList>
    </citation>
    <scope>NUCLEOTIDE SEQUENCE</scope>
    <source>
        <strain evidence="1">AH 44721</strain>
    </source>
</reference>
<dbReference type="AlphaFoldDB" id="A0A9P5NAA3"/>